<dbReference type="InterPro" id="IPR001763">
    <property type="entry name" value="Rhodanese-like_dom"/>
</dbReference>
<reference evidence="6 7" key="1">
    <citation type="submission" date="2011-11" db="EMBL/GenBank/DDBJ databases">
        <authorList>
            <person name="Weinstock G."/>
            <person name="Sodergren E."/>
            <person name="Clifton S."/>
            <person name="Fulton L."/>
            <person name="Fulton B."/>
            <person name="Courtney L."/>
            <person name="Fronick C."/>
            <person name="Harrison M."/>
            <person name="Strong C."/>
            <person name="Farmer C."/>
            <person name="Delahaunty K."/>
            <person name="Markovic C."/>
            <person name="Hall O."/>
            <person name="Minx P."/>
            <person name="Tomlinson C."/>
            <person name="Mitreva M."/>
            <person name="Hou S."/>
            <person name="Chen J."/>
            <person name="Wollam A."/>
            <person name="Pepin K.H."/>
            <person name="Johnson M."/>
            <person name="Bhonagiri V."/>
            <person name="Zhang X."/>
            <person name="Suruliraj S."/>
            <person name="Warren W."/>
            <person name="Chinwalla A."/>
            <person name="Mardis E.R."/>
            <person name="Wilson R.K."/>
        </authorList>
    </citation>
    <scope>NUCLEOTIDE SEQUENCE [LARGE SCALE GENOMIC DNA]</scope>
    <source>
        <strain evidence="6 7">YIT 11816</strain>
    </source>
</reference>
<dbReference type="PROSITE" id="PS50206">
    <property type="entry name" value="RHODANESE_3"/>
    <property type="match status" value="1"/>
</dbReference>
<dbReference type="SMART" id="SM00418">
    <property type="entry name" value="HTH_ARSR"/>
    <property type="match status" value="1"/>
</dbReference>
<name>H3KDT3_9BURK</name>
<dbReference type="CDD" id="cd00158">
    <property type="entry name" value="RHOD"/>
    <property type="match status" value="1"/>
</dbReference>
<dbReference type="PANTHER" id="PTHR33154:SF33">
    <property type="entry name" value="TRANSCRIPTIONAL REPRESSOR SDPR"/>
    <property type="match status" value="1"/>
</dbReference>
<protein>
    <submittedName>
        <fullName evidence="6">Transcriptional regulator, ArsR family</fullName>
    </submittedName>
</protein>
<evidence type="ECO:0000259" key="4">
    <source>
        <dbReference type="PROSITE" id="PS50206"/>
    </source>
</evidence>
<comment type="caution">
    <text evidence="6">The sequence shown here is derived from an EMBL/GenBank/DDBJ whole genome shotgun (WGS) entry which is preliminary data.</text>
</comment>
<dbReference type="NCBIfam" id="NF033788">
    <property type="entry name" value="HTH_metalloreg"/>
    <property type="match status" value="1"/>
</dbReference>
<accession>H3KDT3</accession>
<proteinExistence type="predicted"/>
<dbReference type="SUPFAM" id="SSF46785">
    <property type="entry name" value="Winged helix' DNA-binding domain"/>
    <property type="match status" value="1"/>
</dbReference>
<dbReference type="InterPro" id="IPR036388">
    <property type="entry name" value="WH-like_DNA-bd_sf"/>
</dbReference>
<evidence type="ECO:0000313" key="6">
    <source>
        <dbReference type="EMBL" id="EHY31739.1"/>
    </source>
</evidence>
<dbReference type="STRING" id="762967.HMPREF9440_00894"/>
<dbReference type="InterPro" id="IPR011991">
    <property type="entry name" value="ArsR-like_HTH"/>
</dbReference>
<evidence type="ECO:0000313" key="7">
    <source>
        <dbReference type="Proteomes" id="UP000004956"/>
    </source>
</evidence>
<sequence length="218" mass="23866">MRNIERKHQLYGRVSLLGRALGHETRLELLELLSQCPQTVEKLAATLDHDVKAVSAHLKVLAKAGLVAATREGRFMRYALKSPKVAALAVLLRETAEQIDRDLAGLVHEVVPKAHVDLRQAVDAAGRGQIVLIDVRPAEEYAAGHLPNAVSMPLDELEARMGELAQDAVLVAYCRGPYCFQALEAKKIFEAHGRSLRVIPAGVMEWASRGEALTIEKA</sequence>
<dbReference type="Proteomes" id="UP000004956">
    <property type="component" value="Unassembled WGS sequence"/>
</dbReference>
<dbReference type="Gene3D" id="1.10.10.10">
    <property type="entry name" value="Winged helix-like DNA-binding domain superfamily/Winged helix DNA-binding domain"/>
    <property type="match status" value="1"/>
</dbReference>
<dbReference type="GO" id="GO:0003700">
    <property type="term" value="F:DNA-binding transcription factor activity"/>
    <property type="evidence" value="ECO:0007669"/>
    <property type="project" value="InterPro"/>
</dbReference>
<dbReference type="EMBL" id="AFBQ01000120">
    <property type="protein sequence ID" value="EHY31739.1"/>
    <property type="molecule type" value="Genomic_DNA"/>
</dbReference>
<dbReference type="GO" id="GO:0003677">
    <property type="term" value="F:DNA binding"/>
    <property type="evidence" value="ECO:0007669"/>
    <property type="project" value="UniProtKB-KW"/>
</dbReference>
<organism evidence="6 7">
    <name type="scientific">Sutterella parvirubra YIT 11816</name>
    <dbReference type="NCBI Taxonomy" id="762967"/>
    <lineage>
        <taxon>Bacteria</taxon>
        <taxon>Pseudomonadati</taxon>
        <taxon>Pseudomonadota</taxon>
        <taxon>Betaproteobacteria</taxon>
        <taxon>Burkholderiales</taxon>
        <taxon>Sutterellaceae</taxon>
        <taxon>Sutterella</taxon>
    </lineage>
</organism>
<dbReference type="InterPro" id="IPR036873">
    <property type="entry name" value="Rhodanese-like_dom_sf"/>
</dbReference>
<dbReference type="PATRIC" id="fig|762967.3.peg.712"/>
<dbReference type="HOGENOM" id="CLU_108527_0_0_4"/>
<dbReference type="InterPro" id="IPR051081">
    <property type="entry name" value="HTH_MetalResp_TranReg"/>
</dbReference>
<evidence type="ECO:0000259" key="5">
    <source>
        <dbReference type="PROSITE" id="PS50987"/>
    </source>
</evidence>
<dbReference type="CDD" id="cd00090">
    <property type="entry name" value="HTH_ARSR"/>
    <property type="match status" value="1"/>
</dbReference>
<keyword evidence="3" id="KW-0804">Transcription</keyword>
<dbReference type="Pfam" id="PF01022">
    <property type="entry name" value="HTH_5"/>
    <property type="match status" value="1"/>
</dbReference>
<evidence type="ECO:0000256" key="2">
    <source>
        <dbReference type="ARBA" id="ARBA00023125"/>
    </source>
</evidence>
<dbReference type="PROSITE" id="PS50987">
    <property type="entry name" value="HTH_ARSR_2"/>
    <property type="match status" value="1"/>
</dbReference>
<dbReference type="PRINTS" id="PR00778">
    <property type="entry name" value="HTHARSR"/>
</dbReference>
<feature type="domain" description="HTH arsR-type" evidence="5">
    <location>
        <begin position="6"/>
        <end position="100"/>
    </location>
</feature>
<dbReference type="InterPro" id="IPR001845">
    <property type="entry name" value="HTH_ArsR_DNA-bd_dom"/>
</dbReference>
<dbReference type="Pfam" id="PF00581">
    <property type="entry name" value="Rhodanese"/>
    <property type="match status" value="1"/>
</dbReference>
<evidence type="ECO:0000256" key="1">
    <source>
        <dbReference type="ARBA" id="ARBA00023015"/>
    </source>
</evidence>
<keyword evidence="7" id="KW-1185">Reference proteome</keyword>
<dbReference type="PANTHER" id="PTHR33154">
    <property type="entry name" value="TRANSCRIPTIONAL REGULATOR, ARSR FAMILY"/>
    <property type="match status" value="1"/>
</dbReference>
<dbReference type="InterPro" id="IPR036390">
    <property type="entry name" value="WH_DNA-bd_sf"/>
</dbReference>
<evidence type="ECO:0000256" key="3">
    <source>
        <dbReference type="ARBA" id="ARBA00023163"/>
    </source>
</evidence>
<dbReference type="Gene3D" id="3.40.250.10">
    <property type="entry name" value="Rhodanese-like domain"/>
    <property type="match status" value="1"/>
</dbReference>
<keyword evidence="1" id="KW-0805">Transcription regulation</keyword>
<dbReference type="RefSeq" id="WP_008541616.1">
    <property type="nucleotide sequence ID" value="NZ_JH604928.1"/>
</dbReference>
<dbReference type="OrthoDB" id="1445766at2"/>
<feature type="domain" description="Rhodanese" evidence="4">
    <location>
        <begin position="126"/>
        <end position="215"/>
    </location>
</feature>
<gene>
    <name evidence="6" type="ORF">HMPREF9440_00894</name>
</gene>
<keyword evidence="2" id="KW-0238">DNA-binding</keyword>
<dbReference type="AlphaFoldDB" id="H3KDT3"/>
<dbReference type="SMART" id="SM00450">
    <property type="entry name" value="RHOD"/>
    <property type="match status" value="1"/>
</dbReference>